<feature type="domain" description="Transposase IS30-like HTH" evidence="1">
    <location>
        <begin position="63"/>
        <end position="89"/>
    </location>
</feature>
<evidence type="ECO:0000259" key="1">
    <source>
        <dbReference type="Pfam" id="PF13936"/>
    </source>
</evidence>
<dbReference type="Proteomes" id="UP000236723">
    <property type="component" value="Unassembled WGS sequence"/>
</dbReference>
<dbReference type="AlphaFoldDB" id="A0A1H6AKS8"/>
<dbReference type="EMBL" id="FNVO01000005">
    <property type="protein sequence ID" value="SEG48346.1"/>
    <property type="molecule type" value="Genomic_DNA"/>
</dbReference>
<dbReference type="InterPro" id="IPR025246">
    <property type="entry name" value="IS30-like_HTH"/>
</dbReference>
<organism evidence="2 3">
    <name type="scientific">Thermomonospora echinospora</name>
    <dbReference type="NCBI Taxonomy" id="1992"/>
    <lineage>
        <taxon>Bacteria</taxon>
        <taxon>Bacillati</taxon>
        <taxon>Actinomycetota</taxon>
        <taxon>Actinomycetes</taxon>
        <taxon>Streptosporangiales</taxon>
        <taxon>Thermomonosporaceae</taxon>
        <taxon>Thermomonospora</taxon>
    </lineage>
</organism>
<dbReference type="Pfam" id="PF13936">
    <property type="entry name" value="HTH_38"/>
    <property type="match status" value="1"/>
</dbReference>
<proteinExistence type="predicted"/>
<protein>
    <submittedName>
        <fullName evidence="2">Helix-turn-helix domain-containing protein</fullName>
    </submittedName>
</protein>
<evidence type="ECO:0000313" key="2">
    <source>
        <dbReference type="EMBL" id="SEG48346.1"/>
    </source>
</evidence>
<accession>A0A1H6AKS8</accession>
<keyword evidence="3" id="KW-1185">Reference proteome</keyword>
<gene>
    <name evidence="2" type="ORF">SAMN04489712_105470</name>
</gene>
<sequence length="100" mass="11318">MGRRGRKRQLELEDEYWRLILAGVGTVEACRRVGIGRKTGYRWRAERGGILLARVAEASRSSRYLSLLERQRIATLHERGHGVREIARARPTHGANAPAS</sequence>
<name>A0A1H6AKS8_9ACTN</name>
<reference evidence="3" key="1">
    <citation type="submission" date="2016-10" db="EMBL/GenBank/DDBJ databases">
        <authorList>
            <person name="Varghese N."/>
            <person name="Submissions S."/>
        </authorList>
    </citation>
    <scope>NUCLEOTIDE SEQUENCE [LARGE SCALE GENOMIC DNA]</scope>
    <source>
        <strain evidence="3">DSM 43163</strain>
    </source>
</reference>
<evidence type="ECO:0000313" key="3">
    <source>
        <dbReference type="Proteomes" id="UP000236723"/>
    </source>
</evidence>